<dbReference type="AlphaFoldDB" id="A0A397SU15"/>
<sequence>MSKLNGDILYLIFKELRDSKQTLHSYLFVNKTWCEIIVPIFWNNPWENLNYEKMNSLFYVIISHLSDESRNNLNQKIKFLKDTYQKPLFNYITFCKHLNFEAIERIINYLHEKSEIPFIRNVIFNLFINENIKFTYLYIPRQLGYQIHLIPGAKHCFSELEFISCYTNTYSDVLNGLTEICKSVKELKLFINRYINNYGIIKLIKSIKRLSTIQLLSNYTKNDDKSFCEILENSLIQHAKTIQCFTMNVQPVTKFLSLFVNLKKLELGDPNTRLVTMTWNQLENISLPFLQILKAYNVPNGILASLIENTSGYLTVIKIDHVSEHNISNKRFIQAIYQNCPKLKNLKLLIIDNNILELEKLLISCQCLNKLYINLWHSSNSSNGQKYLDWNDVFEILIKLSPTSLFNFKFSSLSAPPLSYLKLFFDNWKGRHPMLLKLSHLRYRWKNQSSYKVLLEKYKAEGIIEKYESCIS</sequence>
<comment type="caution">
    <text evidence="1">The sequence shown here is derived from an EMBL/GenBank/DDBJ whole genome shotgun (WGS) entry which is preliminary data.</text>
</comment>
<name>A0A397SU15_9GLOM</name>
<dbReference type="OrthoDB" id="3010419at2759"/>
<dbReference type="Gene3D" id="3.80.10.10">
    <property type="entry name" value="Ribonuclease Inhibitor"/>
    <property type="match status" value="1"/>
</dbReference>
<proteinExistence type="predicted"/>
<evidence type="ECO:0000313" key="1">
    <source>
        <dbReference type="EMBL" id="RIA89660.1"/>
    </source>
</evidence>
<evidence type="ECO:0008006" key="3">
    <source>
        <dbReference type="Google" id="ProtNLM"/>
    </source>
</evidence>
<accession>A0A397SU15</accession>
<organism evidence="1 2">
    <name type="scientific">Glomus cerebriforme</name>
    <dbReference type="NCBI Taxonomy" id="658196"/>
    <lineage>
        <taxon>Eukaryota</taxon>
        <taxon>Fungi</taxon>
        <taxon>Fungi incertae sedis</taxon>
        <taxon>Mucoromycota</taxon>
        <taxon>Glomeromycotina</taxon>
        <taxon>Glomeromycetes</taxon>
        <taxon>Glomerales</taxon>
        <taxon>Glomeraceae</taxon>
        <taxon>Glomus</taxon>
    </lineage>
</organism>
<dbReference type="Proteomes" id="UP000265703">
    <property type="component" value="Unassembled WGS sequence"/>
</dbReference>
<dbReference type="EMBL" id="QKYT01000211">
    <property type="protein sequence ID" value="RIA89660.1"/>
    <property type="molecule type" value="Genomic_DNA"/>
</dbReference>
<gene>
    <name evidence="1" type="ORF">C1645_824545</name>
</gene>
<dbReference type="InterPro" id="IPR032675">
    <property type="entry name" value="LRR_dom_sf"/>
</dbReference>
<evidence type="ECO:0000313" key="2">
    <source>
        <dbReference type="Proteomes" id="UP000265703"/>
    </source>
</evidence>
<protein>
    <recommendedName>
        <fullName evidence="3">F-box domain-containing protein</fullName>
    </recommendedName>
</protein>
<keyword evidence="2" id="KW-1185">Reference proteome</keyword>
<reference evidence="1 2" key="1">
    <citation type="submission" date="2018-06" db="EMBL/GenBank/DDBJ databases">
        <title>Comparative genomics reveals the genomic features of Rhizophagus irregularis, R. cerebriforme, R. diaphanum and Gigaspora rosea, and their symbiotic lifestyle signature.</title>
        <authorList>
            <person name="Morin E."/>
            <person name="San Clemente H."/>
            <person name="Chen E.C.H."/>
            <person name="De La Providencia I."/>
            <person name="Hainaut M."/>
            <person name="Kuo A."/>
            <person name="Kohler A."/>
            <person name="Murat C."/>
            <person name="Tang N."/>
            <person name="Roy S."/>
            <person name="Loubradou J."/>
            <person name="Henrissat B."/>
            <person name="Grigoriev I.V."/>
            <person name="Corradi N."/>
            <person name="Roux C."/>
            <person name="Martin F.M."/>
        </authorList>
    </citation>
    <scope>NUCLEOTIDE SEQUENCE [LARGE SCALE GENOMIC DNA]</scope>
    <source>
        <strain evidence="1 2">DAOM 227022</strain>
    </source>
</reference>